<evidence type="ECO:0000313" key="4">
    <source>
        <dbReference type="Proteomes" id="UP000294832"/>
    </source>
</evidence>
<comment type="caution">
    <text evidence="3">The sequence shown here is derived from an EMBL/GenBank/DDBJ whole genome shotgun (WGS) entry which is preliminary data.</text>
</comment>
<dbReference type="RefSeq" id="WP_229799979.1">
    <property type="nucleotide sequence ID" value="NZ_BMXW01000010.1"/>
</dbReference>
<dbReference type="SUPFAM" id="SSF52266">
    <property type="entry name" value="SGNH hydrolase"/>
    <property type="match status" value="1"/>
</dbReference>
<dbReference type="Pfam" id="PF13472">
    <property type="entry name" value="Lipase_GDSL_2"/>
    <property type="match status" value="1"/>
</dbReference>
<feature type="chain" id="PRO_5020893273" evidence="1">
    <location>
        <begin position="20"/>
        <end position="200"/>
    </location>
</feature>
<gene>
    <name evidence="3" type="ORF">EDC91_11645</name>
</gene>
<dbReference type="AlphaFoldDB" id="A0A4R2FK05"/>
<dbReference type="InterPro" id="IPR051532">
    <property type="entry name" value="Ester_Hydrolysis_Enzymes"/>
</dbReference>
<feature type="domain" description="SGNH hydrolase-type esterase" evidence="2">
    <location>
        <begin position="34"/>
        <end position="184"/>
    </location>
</feature>
<name>A0A4R2FK05_9GAMM</name>
<proteinExistence type="predicted"/>
<dbReference type="Gene3D" id="3.40.50.1110">
    <property type="entry name" value="SGNH hydrolase"/>
    <property type="match status" value="1"/>
</dbReference>
<dbReference type="EMBL" id="SLWF01000016">
    <property type="protein sequence ID" value="TCN83066.1"/>
    <property type="molecule type" value="Genomic_DNA"/>
</dbReference>
<dbReference type="PANTHER" id="PTHR30383">
    <property type="entry name" value="THIOESTERASE 1/PROTEASE 1/LYSOPHOSPHOLIPASE L1"/>
    <property type="match status" value="1"/>
</dbReference>
<dbReference type="InterPro" id="IPR008265">
    <property type="entry name" value="Lipase_GDSL_AS"/>
</dbReference>
<organism evidence="3 4">
    <name type="scientific">Shewanella fodinae</name>
    <dbReference type="NCBI Taxonomy" id="552357"/>
    <lineage>
        <taxon>Bacteria</taxon>
        <taxon>Pseudomonadati</taxon>
        <taxon>Pseudomonadota</taxon>
        <taxon>Gammaproteobacteria</taxon>
        <taxon>Alteromonadales</taxon>
        <taxon>Shewanellaceae</taxon>
        <taxon>Shewanella</taxon>
    </lineage>
</organism>
<feature type="signal peptide" evidence="1">
    <location>
        <begin position="1"/>
        <end position="19"/>
    </location>
</feature>
<dbReference type="PROSITE" id="PS51257">
    <property type="entry name" value="PROKAR_LIPOPROTEIN"/>
    <property type="match status" value="1"/>
</dbReference>
<evidence type="ECO:0000259" key="2">
    <source>
        <dbReference type="Pfam" id="PF13472"/>
    </source>
</evidence>
<dbReference type="GO" id="GO:0016298">
    <property type="term" value="F:lipase activity"/>
    <property type="evidence" value="ECO:0007669"/>
    <property type="project" value="InterPro"/>
</dbReference>
<keyword evidence="1" id="KW-0732">Signal</keyword>
<dbReference type="InterPro" id="IPR013830">
    <property type="entry name" value="SGNH_hydro"/>
</dbReference>
<dbReference type="GO" id="GO:0006629">
    <property type="term" value="P:lipid metabolic process"/>
    <property type="evidence" value="ECO:0007669"/>
    <property type="project" value="InterPro"/>
</dbReference>
<evidence type="ECO:0000256" key="1">
    <source>
        <dbReference type="SAM" id="SignalP"/>
    </source>
</evidence>
<dbReference type="PROSITE" id="PS01098">
    <property type="entry name" value="LIPASE_GDSL_SER"/>
    <property type="match status" value="1"/>
</dbReference>
<evidence type="ECO:0000313" key="3">
    <source>
        <dbReference type="EMBL" id="TCN83066.1"/>
    </source>
</evidence>
<accession>A0A4R2FK05</accession>
<dbReference type="InterPro" id="IPR036514">
    <property type="entry name" value="SGNH_hydro_sf"/>
</dbReference>
<dbReference type="Proteomes" id="UP000294832">
    <property type="component" value="Unassembled WGS sequence"/>
</dbReference>
<reference evidence="3 4" key="1">
    <citation type="submission" date="2019-03" db="EMBL/GenBank/DDBJ databases">
        <title>Freshwater and sediment microbial communities from various areas in North America, analyzing microbe dynamics in response to fracking.</title>
        <authorList>
            <person name="Lamendella R."/>
        </authorList>
    </citation>
    <scope>NUCLEOTIDE SEQUENCE [LARGE SCALE GENOMIC DNA]</scope>
    <source>
        <strain evidence="3 4">74A</strain>
    </source>
</reference>
<protein>
    <submittedName>
        <fullName evidence="3">Lysophospholipase L1-like esterase</fullName>
    </submittedName>
</protein>
<keyword evidence="4" id="KW-1185">Reference proteome</keyword>
<sequence length="200" mass="21328">MLPRVALSLFLLLGLSACSEPSLPYLGPTGRILAFGDSLTAGKGAAKDEDYPTQLAKLCGCEVVNAGVSGEQTAEGRKRLPALLDEMQPDLLILLEGGNDILQGVPPQQIQDNLQQMLLDAQSMAVPVLLISVPQKNVFLQPAPFYKTLAKQNDSLFMNDVLSGLLSSPALKSDTVHLNAAGYQQLAAAIYRKLQHAGAF</sequence>